<feature type="region of interest" description="Disordered" evidence="1">
    <location>
        <begin position="126"/>
        <end position="243"/>
    </location>
</feature>
<evidence type="ECO:0000256" key="1">
    <source>
        <dbReference type="SAM" id="MobiDB-lite"/>
    </source>
</evidence>
<organism evidence="2 3">
    <name type="scientific">Protea cynaroides</name>
    <dbReference type="NCBI Taxonomy" id="273540"/>
    <lineage>
        <taxon>Eukaryota</taxon>
        <taxon>Viridiplantae</taxon>
        <taxon>Streptophyta</taxon>
        <taxon>Embryophyta</taxon>
        <taxon>Tracheophyta</taxon>
        <taxon>Spermatophyta</taxon>
        <taxon>Magnoliopsida</taxon>
        <taxon>Proteales</taxon>
        <taxon>Proteaceae</taxon>
        <taxon>Protea</taxon>
    </lineage>
</organism>
<feature type="compositionally biased region" description="Basic and acidic residues" evidence="1">
    <location>
        <begin position="166"/>
        <end position="178"/>
    </location>
</feature>
<evidence type="ECO:0000313" key="3">
    <source>
        <dbReference type="Proteomes" id="UP001141806"/>
    </source>
</evidence>
<dbReference type="Proteomes" id="UP001141806">
    <property type="component" value="Unassembled WGS sequence"/>
</dbReference>
<accession>A0A9Q0HF65</accession>
<proteinExistence type="predicted"/>
<feature type="compositionally biased region" description="Basic and acidic residues" evidence="1">
    <location>
        <begin position="126"/>
        <end position="136"/>
    </location>
</feature>
<gene>
    <name evidence="2" type="ORF">NE237_016633</name>
</gene>
<protein>
    <submittedName>
        <fullName evidence="2">Uncharacterized protein</fullName>
    </submittedName>
</protein>
<comment type="caution">
    <text evidence="2">The sequence shown here is derived from an EMBL/GenBank/DDBJ whole genome shotgun (WGS) entry which is preliminary data.</text>
</comment>
<reference evidence="2" key="1">
    <citation type="journal article" date="2023" name="Plant J.">
        <title>The genome of the king protea, Protea cynaroides.</title>
        <authorList>
            <person name="Chang J."/>
            <person name="Duong T.A."/>
            <person name="Schoeman C."/>
            <person name="Ma X."/>
            <person name="Roodt D."/>
            <person name="Barker N."/>
            <person name="Li Z."/>
            <person name="Van de Peer Y."/>
            <person name="Mizrachi E."/>
        </authorList>
    </citation>
    <scope>NUCLEOTIDE SEQUENCE</scope>
    <source>
        <tissue evidence="2">Young leaves</tissue>
    </source>
</reference>
<dbReference type="AlphaFoldDB" id="A0A9Q0HF65"/>
<sequence length="243" mass="27351">MKRIDTDRYRYNDMVYDAYYSVLPSIPEGRTVKFMLKAILSDGVEELVLLFYANVKLLSLYESEDRVVPLYIYAVDVCELPTTDYTVNGPWSIMAKPSQRQLRRMGAQQVVRQLLLSQIGRLRDSGKTKTITRTDSENQGSTGISSASADDSNSRPARKLAPIVDLKTEDELIPHFESSDEEWKEDDEGSIHSSDYSDNENGDGFGACDTEGERGGVSEREAEQIEGEGDEVNGKKKKKKKRC</sequence>
<feature type="compositionally biased region" description="Acidic residues" evidence="1">
    <location>
        <begin position="179"/>
        <end position="188"/>
    </location>
</feature>
<dbReference type="EMBL" id="JAMYWD010000007">
    <property type="protein sequence ID" value="KAJ4964784.1"/>
    <property type="molecule type" value="Genomic_DNA"/>
</dbReference>
<evidence type="ECO:0000313" key="2">
    <source>
        <dbReference type="EMBL" id="KAJ4964784.1"/>
    </source>
</evidence>
<name>A0A9Q0HF65_9MAGN</name>
<feature type="compositionally biased region" description="Polar residues" evidence="1">
    <location>
        <begin position="137"/>
        <end position="155"/>
    </location>
</feature>
<feature type="compositionally biased region" description="Basic and acidic residues" evidence="1">
    <location>
        <begin position="211"/>
        <end position="223"/>
    </location>
</feature>
<keyword evidence="3" id="KW-1185">Reference proteome</keyword>